<dbReference type="PROSITE" id="PS00678">
    <property type="entry name" value="WD_REPEATS_1"/>
    <property type="match status" value="1"/>
</dbReference>
<evidence type="ECO:0000256" key="2">
    <source>
        <dbReference type="ARBA" id="ARBA00022737"/>
    </source>
</evidence>
<keyword evidence="2" id="KW-0677">Repeat</keyword>
<dbReference type="PANTHER" id="PTHR18763:SF3">
    <property type="entry name" value="OS09G0477800 PROTEIN"/>
    <property type="match status" value="1"/>
</dbReference>
<sequence>MASSSGEIVLASSPDNPITAYDASSGAILAHFKAGSPSPRRGLAVAGNAFIVASHVSYSHISTPTASLHLYNFWSPVAFSNLPLPEPVAPLAPSPDGFYIFCGGVSGYIHALMLPSGCLLRSFPAHSKPVSCCIINHDASLLISGGDDGTICVFPLIHLLDNGNAHLSINALYCFSAHTSSVTAIGASSPMIIISCSLDCTVKFWSLACKVVNLIRTVQFPCMLRGLALDSTESNFYVGGSDGHLYAGVIKLDGRTRHSGADAHIVALTPEHKGAVTAVAMTNEGRYLLSASEDGNVWIWEVEMGKVVRVFGSGRESISDIVVAKGIRDCSRRGVEYRGPSLGYSGREISRPVRELGEMETMLNVVVKDRRRAIDILEGTIETYRRLLRLILKEAIGGDAVNNNGNKDEGEE</sequence>
<dbReference type="PANTHER" id="PTHR18763">
    <property type="entry name" value="WD-REPEAT PROTEIN 18"/>
    <property type="match status" value="1"/>
</dbReference>
<keyword evidence="5" id="KW-1185">Reference proteome</keyword>
<feature type="repeat" description="WD" evidence="3">
    <location>
        <begin position="269"/>
        <end position="310"/>
    </location>
</feature>
<evidence type="ECO:0008006" key="6">
    <source>
        <dbReference type="Google" id="ProtNLM"/>
    </source>
</evidence>
<protein>
    <recommendedName>
        <fullName evidence="6">Protein ROOT INITIATION DEFECTIVE 3-like</fullName>
    </recommendedName>
</protein>
<dbReference type="PROSITE" id="PS50082">
    <property type="entry name" value="WD_REPEATS_2"/>
    <property type="match status" value="2"/>
</dbReference>
<dbReference type="GO" id="GO:0006364">
    <property type="term" value="P:rRNA processing"/>
    <property type="evidence" value="ECO:0007669"/>
    <property type="project" value="TreeGrafter"/>
</dbReference>
<dbReference type="InterPro" id="IPR019775">
    <property type="entry name" value="WD40_repeat_CS"/>
</dbReference>
<evidence type="ECO:0000313" key="5">
    <source>
        <dbReference type="Proteomes" id="UP000631114"/>
    </source>
</evidence>
<dbReference type="AlphaFoldDB" id="A0A835HNL9"/>
<dbReference type="SUPFAM" id="SSF50998">
    <property type="entry name" value="Quinoprotein alcohol dehydrogenase-like"/>
    <property type="match status" value="1"/>
</dbReference>
<dbReference type="Pfam" id="PF00400">
    <property type="entry name" value="WD40"/>
    <property type="match status" value="3"/>
</dbReference>
<proteinExistence type="predicted"/>
<accession>A0A835HNL9</accession>
<evidence type="ECO:0000256" key="1">
    <source>
        <dbReference type="ARBA" id="ARBA00022574"/>
    </source>
</evidence>
<dbReference type="GO" id="GO:0006261">
    <property type="term" value="P:DNA-templated DNA replication"/>
    <property type="evidence" value="ECO:0007669"/>
    <property type="project" value="TreeGrafter"/>
</dbReference>
<dbReference type="EMBL" id="JADFTS010000006">
    <property type="protein sequence ID" value="KAF9601622.1"/>
    <property type="molecule type" value="Genomic_DNA"/>
</dbReference>
<dbReference type="InterPro" id="IPR001680">
    <property type="entry name" value="WD40_rpt"/>
</dbReference>
<evidence type="ECO:0000256" key="3">
    <source>
        <dbReference type="PROSITE-ProRule" id="PRU00221"/>
    </source>
</evidence>
<dbReference type="GO" id="GO:0005656">
    <property type="term" value="C:nuclear pre-replicative complex"/>
    <property type="evidence" value="ECO:0007669"/>
    <property type="project" value="TreeGrafter"/>
</dbReference>
<dbReference type="InterPro" id="IPR045227">
    <property type="entry name" value="WDR18/Ipi3/RID3"/>
</dbReference>
<name>A0A835HNL9_9MAGN</name>
<dbReference type="GO" id="GO:0120330">
    <property type="term" value="C:rixosome complex"/>
    <property type="evidence" value="ECO:0007669"/>
    <property type="project" value="TreeGrafter"/>
</dbReference>
<dbReference type="Proteomes" id="UP000631114">
    <property type="component" value="Unassembled WGS sequence"/>
</dbReference>
<dbReference type="PROSITE" id="PS50294">
    <property type="entry name" value="WD_REPEATS_REGION"/>
    <property type="match status" value="1"/>
</dbReference>
<feature type="repeat" description="WD" evidence="3">
    <location>
        <begin position="175"/>
        <end position="207"/>
    </location>
</feature>
<reference evidence="4 5" key="1">
    <citation type="submission" date="2020-10" db="EMBL/GenBank/DDBJ databases">
        <title>The Coptis chinensis genome and diversification of protoberbering-type alkaloids.</title>
        <authorList>
            <person name="Wang B."/>
            <person name="Shu S."/>
            <person name="Song C."/>
            <person name="Liu Y."/>
        </authorList>
    </citation>
    <scope>NUCLEOTIDE SEQUENCE [LARGE SCALE GENOMIC DNA]</scope>
    <source>
        <strain evidence="4">HL-2020</strain>
        <tissue evidence="4">Leaf</tissue>
    </source>
</reference>
<dbReference type="SMART" id="SM00320">
    <property type="entry name" value="WD40"/>
    <property type="match status" value="3"/>
</dbReference>
<keyword evidence="1 3" id="KW-0853">WD repeat</keyword>
<comment type="caution">
    <text evidence="4">The sequence shown here is derived from an EMBL/GenBank/DDBJ whole genome shotgun (WGS) entry which is preliminary data.</text>
</comment>
<gene>
    <name evidence="4" type="ORF">IFM89_021088</name>
</gene>
<organism evidence="4 5">
    <name type="scientific">Coptis chinensis</name>
    <dbReference type="NCBI Taxonomy" id="261450"/>
    <lineage>
        <taxon>Eukaryota</taxon>
        <taxon>Viridiplantae</taxon>
        <taxon>Streptophyta</taxon>
        <taxon>Embryophyta</taxon>
        <taxon>Tracheophyta</taxon>
        <taxon>Spermatophyta</taxon>
        <taxon>Magnoliopsida</taxon>
        <taxon>Ranunculales</taxon>
        <taxon>Ranunculaceae</taxon>
        <taxon>Coptidoideae</taxon>
        <taxon>Coptis</taxon>
    </lineage>
</organism>
<dbReference type="OrthoDB" id="756370at2759"/>
<dbReference type="InterPro" id="IPR011047">
    <property type="entry name" value="Quinoprotein_ADH-like_sf"/>
</dbReference>
<evidence type="ECO:0000313" key="4">
    <source>
        <dbReference type="EMBL" id="KAF9601622.1"/>
    </source>
</evidence>
<dbReference type="Gene3D" id="2.130.10.10">
    <property type="entry name" value="YVTN repeat-like/Quinoprotein amine dehydrogenase"/>
    <property type="match status" value="2"/>
</dbReference>
<dbReference type="InterPro" id="IPR015943">
    <property type="entry name" value="WD40/YVTN_repeat-like_dom_sf"/>
</dbReference>